<dbReference type="PANTHER" id="PTHR24367:SF318">
    <property type="entry name" value="LEUCINE-RICH GLIOMA-INACTIVATED PROTEIN 1-LIKE"/>
    <property type="match status" value="1"/>
</dbReference>
<reference evidence="4" key="1">
    <citation type="submission" date="2020-11" db="EMBL/GenBank/DDBJ databases">
        <authorList>
            <person name="Tran Van P."/>
        </authorList>
    </citation>
    <scope>NUCLEOTIDE SEQUENCE</scope>
</reference>
<evidence type="ECO:0000256" key="1">
    <source>
        <dbReference type="ARBA" id="ARBA00022614"/>
    </source>
</evidence>
<dbReference type="Pfam" id="PF01463">
    <property type="entry name" value="LRRCT"/>
    <property type="match status" value="1"/>
</dbReference>
<evidence type="ECO:0000259" key="3">
    <source>
        <dbReference type="SMART" id="SM00082"/>
    </source>
</evidence>
<protein>
    <recommendedName>
        <fullName evidence="3">LRRCT domain-containing protein</fullName>
    </recommendedName>
</protein>
<dbReference type="PROSITE" id="PS51450">
    <property type="entry name" value="LRR"/>
    <property type="match status" value="1"/>
</dbReference>
<evidence type="ECO:0000313" key="4">
    <source>
        <dbReference type="EMBL" id="CAD7443634.1"/>
    </source>
</evidence>
<sequence length="109" mass="12615">MDPTVSQLDNNHLTCIDEMAIRGFGDLEVLTLNNNNLTSLSKDLFEDMFRLRTLRLSDNNLICDCHLSWLARWLRRSPRLALYTRCFSPNQLKGQNVADLHDQEFKCSG</sequence>
<evidence type="ECO:0000256" key="2">
    <source>
        <dbReference type="ARBA" id="ARBA00022729"/>
    </source>
</evidence>
<dbReference type="InterPro" id="IPR001611">
    <property type="entry name" value="Leu-rich_rpt"/>
</dbReference>
<accession>A0A7R9EYW4</accession>
<feature type="domain" description="LRRCT" evidence="3">
    <location>
        <begin position="59"/>
        <end position="108"/>
    </location>
</feature>
<name>A0A7R9EYW4_9NEOP</name>
<gene>
    <name evidence="4" type="ORF">TBIB3V08_LOCUS6035</name>
</gene>
<keyword evidence="2" id="KW-0732">Signal</keyword>
<proteinExistence type="predicted"/>
<dbReference type="PANTHER" id="PTHR24367">
    <property type="entry name" value="LEUCINE-RICH REPEAT-CONTAINING PROTEIN"/>
    <property type="match status" value="1"/>
</dbReference>
<dbReference type="AlphaFoldDB" id="A0A7R9EYW4"/>
<dbReference type="SUPFAM" id="SSF52058">
    <property type="entry name" value="L domain-like"/>
    <property type="match status" value="1"/>
</dbReference>
<dbReference type="InterPro" id="IPR032675">
    <property type="entry name" value="LRR_dom_sf"/>
</dbReference>
<organism evidence="4">
    <name type="scientific">Timema bartmani</name>
    <dbReference type="NCBI Taxonomy" id="61472"/>
    <lineage>
        <taxon>Eukaryota</taxon>
        <taxon>Metazoa</taxon>
        <taxon>Ecdysozoa</taxon>
        <taxon>Arthropoda</taxon>
        <taxon>Hexapoda</taxon>
        <taxon>Insecta</taxon>
        <taxon>Pterygota</taxon>
        <taxon>Neoptera</taxon>
        <taxon>Polyneoptera</taxon>
        <taxon>Phasmatodea</taxon>
        <taxon>Timematodea</taxon>
        <taxon>Timematoidea</taxon>
        <taxon>Timematidae</taxon>
        <taxon>Timema</taxon>
    </lineage>
</organism>
<dbReference type="EMBL" id="OD566247">
    <property type="protein sequence ID" value="CAD7443634.1"/>
    <property type="molecule type" value="Genomic_DNA"/>
</dbReference>
<dbReference type="GO" id="GO:0071944">
    <property type="term" value="C:cell periphery"/>
    <property type="evidence" value="ECO:0007669"/>
    <property type="project" value="UniProtKB-ARBA"/>
</dbReference>
<keyword evidence="1" id="KW-0433">Leucine-rich repeat</keyword>
<dbReference type="Gene3D" id="3.80.10.10">
    <property type="entry name" value="Ribonuclease Inhibitor"/>
    <property type="match status" value="1"/>
</dbReference>
<dbReference type="InterPro" id="IPR051295">
    <property type="entry name" value="LGI_related"/>
</dbReference>
<dbReference type="SMART" id="SM00082">
    <property type="entry name" value="LRRCT"/>
    <property type="match status" value="1"/>
</dbReference>
<dbReference type="Pfam" id="PF13855">
    <property type="entry name" value="LRR_8"/>
    <property type="match status" value="1"/>
</dbReference>
<dbReference type="InterPro" id="IPR000483">
    <property type="entry name" value="Cys-rich_flank_reg_C"/>
</dbReference>